<dbReference type="PANTHER" id="PTHR19306">
    <property type="entry name" value="STRUCTURAL MAINTENANCE OF CHROMOSOMES 5,6 SMC5, SMC6"/>
    <property type="match status" value="1"/>
</dbReference>
<keyword evidence="4" id="KW-0158">Chromosome</keyword>
<evidence type="ECO:0000256" key="1">
    <source>
        <dbReference type="ARBA" id="ARBA00004123"/>
    </source>
</evidence>
<evidence type="ECO:0000259" key="14">
    <source>
        <dbReference type="Pfam" id="PF13476"/>
    </source>
</evidence>
<dbReference type="Gene3D" id="3.40.50.300">
    <property type="entry name" value="P-loop containing nucleotide triphosphate hydrolases"/>
    <property type="match status" value="2"/>
</dbReference>
<dbReference type="eggNOG" id="KOG0250">
    <property type="taxonomic scope" value="Eukaryota"/>
</dbReference>
<organism evidence="15 16">
    <name type="scientific">Ophiostoma piceae (strain UAMH 11346)</name>
    <name type="common">Sap stain fungus</name>
    <dbReference type="NCBI Taxonomy" id="1262450"/>
    <lineage>
        <taxon>Eukaryota</taxon>
        <taxon>Fungi</taxon>
        <taxon>Dikarya</taxon>
        <taxon>Ascomycota</taxon>
        <taxon>Pezizomycotina</taxon>
        <taxon>Sordariomycetes</taxon>
        <taxon>Sordariomycetidae</taxon>
        <taxon>Ophiostomatales</taxon>
        <taxon>Ophiostomataceae</taxon>
        <taxon>Ophiostoma</taxon>
    </lineage>
</organism>
<feature type="compositionally biased region" description="Basic and acidic residues" evidence="13">
    <location>
        <begin position="59"/>
        <end position="77"/>
    </location>
</feature>
<feature type="coiled-coil region" evidence="12">
    <location>
        <begin position="783"/>
        <end position="814"/>
    </location>
</feature>
<dbReference type="GO" id="GO:0030915">
    <property type="term" value="C:Smc5-Smc6 complex"/>
    <property type="evidence" value="ECO:0007669"/>
    <property type="project" value="TreeGrafter"/>
</dbReference>
<keyword evidence="7" id="KW-0067">ATP-binding</keyword>
<dbReference type="InterPro" id="IPR027417">
    <property type="entry name" value="P-loop_NTPase"/>
</dbReference>
<dbReference type="EMBL" id="KE148166">
    <property type="protein sequence ID" value="EPE03672.1"/>
    <property type="molecule type" value="Genomic_DNA"/>
</dbReference>
<dbReference type="OMA" id="MCHDHFY"/>
<gene>
    <name evidence="15" type="ORF">F503_01930</name>
</gene>
<evidence type="ECO:0000256" key="7">
    <source>
        <dbReference type="ARBA" id="ARBA00022840"/>
    </source>
</evidence>
<evidence type="ECO:0000313" key="15">
    <source>
        <dbReference type="EMBL" id="EPE03672.1"/>
    </source>
</evidence>
<keyword evidence="8 12" id="KW-0175">Coiled coil</keyword>
<keyword evidence="16" id="KW-1185">Reference proteome</keyword>
<keyword evidence="11" id="KW-0539">Nucleus</keyword>
<evidence type="ECO:0000256" key="3">
    <source>
        <dbReference type="ARBA" id="ARBA00006793"/>
    </source>
</evidence>
<evidence type="ECO:0000256" key="5">
    <source>
        <dbReference type="ARBA" id="ARBA00022741"/>
    </source>
</evidence>
<dbReference type="GO" id="GO:0005634">
    <property type="term" value="C:nucleus"/>
    <property type="evidence" value="ECO:0007669"/>
    <property type="project" value="UniProtKB-SubCell"/>
</dbReference>
<evidence type="ECO:0000256" key="11">
    <source>
        <dbReference type="ARBA" id="ARBA00023242"/>
    </source>
</evidence>
<evidence type="ECO:0000256" key="12">
    <source>
        <dbReference type="SAM" id="Coils"/>
    </source>
</evidence>
<dbReference type="AlphaFoldDB" id="S3BTB3"/>
<comment type="subcellular location">
    <subcellularLocation>
        <location evidence="2">Chromosome</location>
    </subcellularLocation>
    <subcellularLocation>
        <location evidence="1">Nucleus</location>
    </subcellularLocation>
</comment>
<evidence type="ECO:0000313" key="16">
    <source>
        <dbReference type="Proteomes" id="UP000016923"/>
    </source>
</evidence>
<feature type="coiled-coil region" evidence="12">
    <location>
        <begin position="842"/>
        <end position="946"/>
    </location>
</feature>
<name>S3BTB3_OPHP1</name>
<keyword evidence="9" id="KW-0233">DNA recombination</keyword>
<dbReference type="GO" id="GO:0016887">
    <property type="term" value="F:ATP hydrolysis activity"/>
    <property type="evidence" value="ECO:0007669"/>
    <property type="project" value="InterPro"/>
</dbReference>
<feature type="domain" description="Rad50/SbcC-type AAA" evidence="14">
    <location>
        <begin position="153"/>
        <end position="370"/>
    </location>
</feature>
<keyword evidence="5" id="KW-0547">Nucleotide-binding</keyword>
<keyword evidence="10" id="KW-0234">DNA repair</keyword>
<feature type="compositionally biased region" description="Basic and acidic residues" evidence="13">
    <location>
        <begin position="1"/>
        <end position="15"/>
    </location>
</feature>
<dbReference type="PANTHER" id="PTHR19306:SF6">
    <property type="entry name" value="STRUCTURAL MAINTENANCE OF CHROMOSOMES PROTEIN 6"/>
    <property type="match status" value="1"/>
</dbReference>
<dbReference type="InterPro" id="IPR038729">
    <property type="entry name" value="Rad50/SbcC_AAA"/>
</dbReference>
<evidence type="ECO:0000256" key="2">
    <source>
        <dbReference type="ARBA" id="ARBA00004286"/>
    </source>
</evidence>
<sequence>MPSRAESSRRAADPSRRKRSRRVLEEGDDASTADGDMEVVDVAEASSSLQHAIRTKRARVSDAKDSSSPRRQGDREGSAASNDNASAAGDDHEGAAPSQYEMMRDMEFVHLLDEDGDDQEATQRLHDRVERFASLAADTSGDNRKAANGIIEKVTCVNFMCHTRLECELGPLLNFIVGENGSGKSAVLTAITLCLGAKASSTNRGGSLKSFVKQGEERGFLAVKIKNGGDDAYEPDIYGESITVERHFSKTGTSSFKLKSATDRVISTKRADVDDMVEYYYLHVDNPLNVLSQDNARQFLNSSSSSQKYKFFIQGVQLEQLDKDYQLIKQYVDSHNDKIPLLEERVVHAAKKLEQAKQVEEVIRDNQRLRSEKRKFLNQLAWAQVTEQEALLETQKKLVSDIENNIADAVQQKEACGQKLEIENDKVRRAEDALADLKTGEDDIKRDVEAAEEKHAAALSDLRSLHSDERDIRSRLKGFADRVKELEEKIAAERERLEDTSGDQRREIEGRLEAAKARLAEVTSDVDREATRLSGLDGVLAIARKAAEDMALEVGRKREDVRAREARVRNLRANRGSSSPYDGFDQRMPDLVRLIERENRFLHKPIGPIGAKIRVLKPVWSPILEKTFGGSLNGFIVTSHADQQVLSGLVKRANMNNIPILIANPRPINTEGREPDPQFDTILRVLEFDDPLIRSQLIINNYIEQVILVEDRKHAEQIMFNGPAPQNVVACLSLHDQKRGEGLRLTSRVGGNVSTAPVIPNYSQKARMKTDSDSQIAVQEDIFAQGQEELNALQAQLEQLRSEERQRAADIEKNTRRLDVLRKAARAAAVTIGQVESELDVFDGADGRLDAYEQELVTARQNKDQFGSQYGEVNLRKTVKGKEVEELKVLLDEEKVKQRDLQAKIDKMMRSLEKHKDLRRVALVEKNDASDTLERQQHDKEEAGQKCEEQAAVVEEFKKQASKVSTERVPIPQGETHKTIEKKVERLMKQLEQRRNNIGMTDEDAHNRFVQAKELHDKMVQVLESSQAHVEALTSALVHRLQKWRIFQRWISATARTNFIYLLSERSYRGKLLLDHKARRLQVQVEPDDTRTTVSGRDTRTLSGGEKSFSSICLLLSIWEAMGSPLRCLDEFDVFMDNVNRAVSTTMLVDAARRQVGRQYIFITPNSIQGEAQYAPDVKIIRLTDPRQRTLDQMA</sequence>
<comment type="similarity">
    <text evidence="3">Belongs to the SMC family. SMC6 subfamily.</text>
</comment>
<dbReference type="GO" id="GO:0003697">
    <property type="term" value="F:single-stranded DNA binding"/>
    <property type="evidence" value="ECO:0007669"/>
    <property type="project" value="TreeGrafter"/>
</dbReference>
<evidence type="ECO:0000256" key="10">
    <source>
        <dbReference type="ARBA" id="ARBA00023204"/>
    </source>
</evidence>
<protein>
    <submittedName>
        <fullName evidence="15">Dna repair protein</fullName>
    </submittedName>
</protein>
<dbReference type="OrthoDB" id="10072614at2759"/>
<evidence type="ECO:0000256" key="9">
    <source>
        <dbReference type="ARBA" id="ARBA00023172"/>
    </source>
</evidence>
<dbReference type="Pfam" id="PF13476">
    <property type="entry name" value="AAA_23"/>
    <property type="match status" value="1"/>
</dbReference>
<dbReference type="GO" id="GO:0003684">
    <property type="term" value="F:damaged DNA binding"/>
    <property type="evidence" value="ECO:0007669"/>
    <property type="project" value="TreeGrafter"/>
</dbReference>
<evidence type="ECO:0000256" key="4">
    <source>
        <dbReference type="ARBA" id="ARBA00022454"/>
    </source>
</evidence>
<reference evidence="15 16" key="1">
    <citation type="journal article" date="2013" name="BMC Genomics">
        <title>The genome and transcriptome of the pine saprophyte Ophiostoma piceae, and a comparison with the bark beetle-associated pine pathogen Grosmannia clavigera.</title>
        <authorList>
            <person name="Haridas S."/>
            <person name="Wang Y."/>
            <person name="Lim L."/>
            <person name="Massoumi Alamouti S."/>
            <person name="Jackman S."/>
            <person name="Docking R."/>
            <person name="Robertson G."/>
            <person name="Birol I."/>
            <person name="Bohlmann J."/>
            <person name="Breuil C."/>
        </authorList>
    </citation>
    <scope>NUCLEOTIDE SEQUENCE [LARGE SCALE GENOMIC DNA]</scope>
    <source>
        <strain evidence="15 16">UAMH 11346</strain>
    </source>
</reference>
<evidence type="ECO:0000256" key="13">
    <source>
        <dbReference type="SAM" id="MobiDB-lite"/>
    </source>
</evidence>
<feature type="compositionally biased region" description="Acidic residues" evidence="13">
    <location>
        <begin position="26"/>
        <end position="41"/>
    </location>
</feature>
<proteinExistence type="inferred from homology"/>
<dbReference type="GO" id="GO:0005524">
    <property type="term" value="F:ATP binding"/>
    <property type="evidence" value="ECO:0007669"/>
    <property type="project" value="UniProtKB-KW"/>
</dbReference>
<keyword evidence="6" id="KW-0227">DNA damage</keyword>
<feature type="compositionally biased region" description="Low complexity" evidence="13">
    <location>
        <begin position="78"/>
        <end position="88"/>
    </location>
</feature>
<dbReference type="GO" id="GO:0035861">
    <property type="term" value="C:site of double-strand break"/>
    <property type="evidence" value="ECO:0007669"/>
    <property type="project" value="TreeGrafter"/>
</dbReference>
<dbReference type="SUPFAM" id="SSF52540">
    <property type="entry name" value="P-loop containing nucleoside triphosphate hydrolases"/>
    <property type="match status" value="1"/>
</dbReference>
<dbReference type="VEuPathDB" id="FungiDB:F503_01930"/>
<accession>S3BTB3</accession>
<feature type="region of interest" description="Disordered" evidence="13">
    <location>
        <begin position="1"/>
        <end position="95"/>
    </location>
</feature>
<dbReference type="GO" id="GO:0000724">
    <property type="term" value="P:double-strand break repair via homologous recombination"/>
    <property type="evidence" value="ECO:0007669"/>
    <property type="project" value="TreeGrafter"/>
</dbReference>
<dbReference type="Proteomes" id="UP000016923">
    <property type="component" value="Unassembled WGS sequence"/>
</dbReference>
<dbReference type="STRING" id="1262450.S3BTB3"/>
<dbReference type="HOGENOM" id="CLU_009063_0_0_1"/>
<evidence type="ECO:0000256" key="6">
    <source>
        <dbReference type="ARBA" id="ARBA00022763"/>
    </source>
</evidence>
<evidence type="ECO:0000256" key="8">
    <source>
        <dbReference type="ARBA" id="ARBA00023054"/>
    </source>
</evidence>
<feature type="coiled-coil region" evidence="12">
    <location>
        <begin position="359"/>
        <end position="532"/>
    </location>
</feature>